<proteinExistence type="predicted"/>
<dbReference type="GO" id="GO:0072383">
    <property type="term" value="P:plus-end-directed vesicle transport along microtubule"/>
    <property type="evidence" value="ECO:0007669"/>
    <property type="project" value="TreeGrafter"/>
</dbReference>
<dbReference type="InterPro" id="IPR004012">
    <property type="entry name" value="Run_dom"/>
</dbReference>
<evidence type="ECO:0000259" key="14">
    <source>
        <dbReference type="PROSITE" id="PS50826"/>
    </source>
</evidence>
<keyword evidence="5" id="KW-0862">Zinc</keyword>
<feature type="domain" description="RUN" evidence="14">
    <location>
        <begin position="33"/>
        <end position="166"/>
    </location>
</feature>
<feature type="coiled-coil region" evidence="12">
    <location>
        <begin position="858"/>
        <end position="938"/>
    </location>
</feature>
<evidence type="ECO:0000256" key="13">
    <source>
        <dbReference type="SAM" id="MobiDB-lite"/>
    </source>
</evidence>
<comment type="subcellular location">
    <subcellularLocation>
        <location evidence="2">Cytoplasmic vesicle</location>
        <location evidence="2">Autophagosome</location>
    </subcellularLocation>
    <subcellularLocation>
        <location evidence="1">Lysosome</location>
    </subcellularLocation>
</comment>
<evidence type="ECO:0000256" key="10">
    <source>
        <dbReference type="ARBA" id="ARBA00059075"/>
    </source>
</evidence>
<dbReference type="GO" id="GO:0051050">
    <property type="term" value="P:positive regulation of transport"/>
    <property type="evidence" value="ECO:0007669"/>
    <property type="project" value="UniProtKB-ARBA"/>
</dbReference>
<feature type="coiled-coil region" evidence="12">
    <location>
        <begin position="682"/>
        <end position="780"/>
    </location>
</feature>
<dbReference type="Ensembl" id="ENSPCET00000005659.1">
    <property type="protein sequence ID" value="ENSPCEP00000005464.1"/>
    <property type="gene ID" value="ENSPCEG00000004453.1"/>
</dbReference>
<dbReference type="AlphaFoldDB" id="A0A8C8RGT0"/>
<dbReference type="PANTHER" id="PTHR46753:SF5">
    <property type="entry name" value="RUN AND FYVE DOMAIN CONTAINING 4"/>
    <property type="match status" value="1"/>
</dbReference>
<evidence type="ECO:0000256" key="11">
    <source>
        <dbReference type="ARBA" id="ARBA00069100"/>
    </source>
</evidence>
<comment type="function">
    <text evidence="10">ARL8 effector that promotes the coupling of endolysosomes to dynein-dynactin for retrograde transport along microtubules. Acts by binding both GTP-bound ARL8 and dynein-dynactin. In nonneuronal cells, promotes concentration of endolysosomes in the juxtanuclear area. In hippocampal neurons, drives retrograde transport of endolysosomes from the axon to the soma. Positive regulator of macroautophagy in dendritic cells. Increases autophagic flux, probably by stimulating both autophagosome formation and facilitating tethering with lysosomes. Binds to phosphatidylinositol 3-phosphate (PtdIns3P) through its FYVE-type zinc finger. Positive regulator of osteosclast bone-resorbing activity, possibly by promoting late endosome-lysosome fusion by acting as an adapter protein between RAB7A on late endosomes and LAMP2 on primary lysosomes.</text>
</comment>
<keyword evidence="8" id="KW-0458">Lysosome</keyword>
<evidence type="ECO:0000256" key="12">
    <source>
        <dbReference type="SAM" id="Coils"/>
    </source>
</evidence>
<feature type="compositionally biased region" description="Polar residues" evidence="13">
    <location>
        <begin position="277"/>
        <end position="286"/>
    </location>
</feature>
<name>A0A8C8RGT0_9SAUR</name>
<dbReference type="PROSITE" id="PS50826">
    <property type="entry name" value="RUN"/>
    <property type="match status" value="1"/>
</dbReference>
<sequence>MACAKELLCMIQDLRNTVLELKQSYKDRSLPVTDGSRELQGLCAQLEFLLQFDLKEKRSFFGQRRDYWDFLCQGLTGRRQGHEGVQFVSCLEKLRTPVGKGRAFIRYCLVHRQLAESLQLCFLDPQLTSEWYFARSPFLHPHLRADIMGCLYELDGIAFHLALKRPDLDAAWPMVSETLSRCSAQSPVNSQMEGTAWPVGNPDGGCEPQHGVRRIPKEESQLLGLVSRSPGPSTNDQHQPGLEKSRDGPTTAASFENEVSGRQVGSQHQGSEVAGDSWQQSTSPASGEQEAELQWANLGEELRHSLATAPELESLLGQQEKPHSEGREATQHFGRQLEEQARQIKDLQDSKAFLSDTLEEMDALASTLRHQLSQREEEIAAMREERRELEARLVEGERRQEELAERLSQARHDAEREAAVATEARAQRVAAAEALEEAERRLRAESRRHLSGAEAQDLRHQQLLSRCRRLEEKLNASEGQLEEKEAQLMALQSQMQLGEPNSSLQRDPKEETEATLEGRLRQAELQAEGLREKLERGLSERKEWEMEREALLESAVSQGQSLAAAQLEAQDLREELEEQRAKLQEALAGHATLASQVAEAAASFTSKRAQMEAQWAEERASHERAVAELKRRLVASEEQTHQEREKGTRLQKEEQRLRAMLLQASEERDILARQAQTMAAALESHAREAALLRSQLEELKASSQREETRLQDALAQWKEEGDRKISALREEGLQLQQQLQRLDLEKQRAANSLEQARGQLSTAQEEKDALEEMFAQAAAELERAGEGGRPEAGGEESMELARGGGLVEEKAAGQAGPEMDKQAMPEDLEAAARREKAGAEHRPRKGIEEMVKLLTAHLEKAKGDAQQKRQLLTAKEEEMKHLVEQLGRARQDGECFRVALERTEKDAKEREKKHQEQMAEQKELVRDMKGRLLELLREKDALWQKTEGINPVAPGAAPRELGLCARCNQDFRFLSRRYQCRLCWGPVCQACSVESGRRGRCCLLCWQKRNFKGT</sequence>
<feature type="coiled-coil region" evidence="12">
    <location>
        <begin position="337"/>
        <end position="646"/>
    </location>
</feature>
<dbReference type="SUPFAM" id="SSF57903">
    <property type="entry name" value="FYVE/PHD zinc finger"/>
    <property type="match status" value="1"/>
</dbReference>
<keyword evidence="9" id="KW-0968">Cytoplasmic vesicle</keyword>
<evidence type="ECO:0000313" key="15">
    <source>
        <dbReference type="Ensembl" id="ENSPCEP00000005464.1"/>
    </source>
</evidence>
<accession>A0A8C8RGT0</accession>
<evidence type="ECO:0000256" key="8">
    <source>
        <dbReference type="ARBA" id="ARBA00023228"/>
    </source>
</evidence>
<dbReference type="GO" id="GO:0008270">
    <property type="term" value="F:zinc ion binding"/>
    <property type="evidence" value="ECO:0007669"/>
    <property type="project" value="UniProtKB-KW"/>
</dbReference>
<dbReference type="PANTHER" id="PTHR46753">
    <property type="entry name" value="FYVE AND COILED-COIL DOMAIN-CONTAINING PROTEIN 1"/>
    <property type="match status" value="1"/>
</dbReference>
<reference evidence="15" key="2">
    <citation type="submission" date="2025-09" db="UniProtKB">
        <authorList>
            <consortium name="Ensembl"/>
        </authorList>
    </citation>
    <scope>IDENTIFICATION</scope>
</reference>
<dbReference type="GO" id="GO:0005776">
    <property type="term" value="C:autophagosome"/>
    <property type="evidence" value="ECO:0007669"/>
    <property type="project" value="UniProtKB-SubCell"/>
</dbReference>
<dbReference type="GO" id="GO:0007033">
    <property type="term" value="P:vacuole organization"/>
    <property type="evidence" value="ECO:0007669"/>
    <property type="project" value="UniProtKB-ARBA"/>
</dbReference>
<dbReference type="SUPFAM" id="SSF140741">
    <property type="entry name" value="RUN domain-like"/>
    <property type="match status" value="1"/>
</dbReference>
<evidence type="ECO:0000256" key="3">
    <source>
        <dbReference type="ARBA" id="ARBA00022723"/>
    </source>
</evidence>
<dbReference type="CDD" id="cd15745">
    <property type="entry name" value="FYVE_RUFY4"/>
    <property type="match status" value="1"/>
</dbReference>
<evidence type="ECO:0000256" key="2">
    <source>
        <dbReference type="ARBA" id="ARBA00004419"/>
    </source>
</evidence>
<reference evidence="15" key="1">
    <citation type="submission" date="2025-08" db="UniProtKB">
        <authorList>
            <consortium name="Ensembl"/>
        </authorList>
    </citation>
    <scope>IDENTIFICATION</scope>
</reference>
<protein>
    <recommendedName>
        <fullName evidence="11">RUN and FYVE domain-containing protein 4</fullName>
    </recommendedName>
</protein>
<feature type="region of interest" description="Disordered" evidence="13">
    <location>
        <begin position="225"/>
        <end position="291"/>
    </location>
</feature>
<dbReference type="GO" id="GO:0005764">
    <property type="term" value="C:lysosome"/>
    <property type="evidence" value="ECO:0007669"/>
    <property type="project" value="UniProtKB-SubCell"/>
</dbReference>
<organism evidence="15 16">
    <name type="scientific">Pelusios castaneus</name>
    <name type="common">West African mud turtle</name>
    <dbReference type="NCBI Taxonomy" id="367368"/>
    <lineage>
        <taxon>Eukaryota</taxon>
        <taxon>Metazoa</taxon>
        <taxon>Chordata</taxon>
        <taxon>Craniata</taxon>
        <taxon>Vertebrata</taxon>
        <taxon>Euteleostomi</taxon>
        <taxon>Archelosauria</taxon>
        <taxon>Testudinata</taxon>
        <taxon>Testudines</taxon>
        <taxon>Pleurodira</taxon>
        <taxon>Pelomedusidae</taxon>
        <taxon>Pelusios</taxon>
    </lineage>
</organism>
<evidence type="ECO:0000256" key="7">
    <source>
        <dbReference type="ARBA" id="ARBA00023054"/>
    </source>
</evidence>
<keyword evidence="3" id="KW-0479">Metal-binding</keyword>
<feature type="region of interest" description="Disordered" evidence="13">
    <location>
        <begin position="190"/>
        <end position="211"/>
    </location>
</feature>
<evidence type="ECO:0000313" key="16">
    <source>
        <dbReference type="Proteomes" id="UP000694393"/>
    </source>
</evidence>
<keyword evidence="7 12" id="KW-0175">Coiled coil</keyword>
<dbReference type="FunFam" id="1.20.58.900:FF:000015">
    <property type="entry name" value="RUN and FYVE domain containing 4"/>
    <property type="match status" value="1"/>
</dbReference>
<dbReference type="GO" id="GO:0071353">
    <property type="term" value="P:cellular response to interleukin-4"/>
    <property type="evidence" value="ECO:0007669"/>
    <property type="project" value="UniProtKB-ARBA"/>
</dbReference>
<evidence type="ECO:0000256" key="9">
    <source>
        <dbReference type="ARBA" id="ARBA00023329"/>
    </source>
</evidence>
<keyword evidence="6" id="KW-0072">Autophagy</keyword>
<dbReference type="InterPro" id="IPR011011">
    <property type="entry name" value="Znf_FYVE_PHD"/>
</dbReference>
<dbReference type="InterPro" id="IPR059036">
    <property type="entry name" value="RUFY4_dom"/>
</dbReference>
<dbReference type="Gene3D" id="1.20.58.900">
    <property type="match status" value="1"/>
</dbReference>
<dbReference type="GO" id="GO:0006914">
    <property type="term" value="P:autophagy"/>
    <property type="evidence" value="ECO:0007669"/>
    <property type="project" value="UniProtKB-KW"/>
</dbReference>
<dbReference type="InterPro" id="IPR037213">
    <property type="entry name" value="Run_dom_sf"/>
</dbReference>
<dbReference type="Pfam" id="PF02759">
    <property type="entry name" value="RUN"/>
    <property type="match status" value="1"/>
</dbReference>
<dbReference type="Proteomes" id="UP000694393">
    <property type="component" value="Unplaced"/>
</dbReference>
<evidence type="ECO:0000256" key="6">
    <source>
        <dbReference type="ARBA" id="ARBA00023006"/>
    </source>
</evidence>
<evidence type="ECO:0000256" key="5">
    <source>
        <dbReference type="ARBA" id="ARBA00022833"/>
    </source>
</evidence>
<dbReference type="GO" id="GO:0005770">
    <property type="term" value="C:late endosome"/>
    <property type="evidence" value="ECO:0007669"/>
    <property type="project" value="TreeGrafter"/>
</dbReference>
<keyword evidence="4" id="KW-0863">Zinc-finger</keyword>
<dbReference type="GO" id="GO:1901098">
    <property type="term" value="P:positive regulation of autophagosome maturation"/>
    <property type="evidence" value="ECO:0007669"/>
    <property type="project" value="TreeGrafter"/>
</dbReference>
<dbReference type="Pfam" id="PF25366">
    <property type="entry name" value="RUFY4"/>
    <property type="match status" value="1"/>
</dbReference>
<keyword evidence="16" id="KW-1185">Reference proteome</keyword>
<evidence type="ECO:0000256" key="1">
    <source>
        <dbReference type="ARBA" id="ARBA00004371"/>
    </source>
</evidence>
<evidence type="ECO:0000256" key="4">
    <source>
        <dbReference type="ARBA" id="ARBA00022771"/>
    </source>
</evidence>